<evidence type="ECO:0000313" key="3">
    <source>
        <dbReference type="WBParaSite" id="scaffold8038_cov158.g12668"/>
    </source>
</evidence>
<keyword evidence="2" id="KW-1185">Reference proteome</keyword>
<evidence type="ECO:0000313" key="2">
    <source>
        <dbReference type="Proteomes" id="UP000887561"/>
    </source>
</evidence>
<reference evidence="3" key="1">
    <citation type="submission" date="2022-11" db="UniProtKB">
        <authorList>
            <consortium name="WormBaseParasite"/>
        </authorList>
    </citation>
    <scope>IDENTIFICATION</scope>
</reference>
<proteinExistence type="predicted"/>
<name>A0A915N4J4_MELJA</name>
<evidence type="ECO:0000256" key="1">
    <source>
        <dbReference type="SAM" id="MobiDB-lite"/>
    </source>
</evidence>
<sequence length="72" mass="7981">TVTFDGNVDIAPVPSVRAPKSDNGIFQLLDPDDSFEFRSDDESLHLGQMFGSNDQSINTAKEQEMQPHSVEK</sequence>
<dbReference type="WBParaSite" id="scaffold8038_cov158.g12668">
    <property type="protein sequence ID" value="scaffold8038_cov158.g12668"/>
    <property type="gene ID" value="scaffold8038_cov158.g12668"/>
</dbReference>
<dbReference type="Proteomes" id="UP000887561">
    <property type="component" value="Unplaced"/>
</dbReference>
<accession>A0A915N4J4</accession>
<dbReference type="AlphaFoldDB" id="A0A915N4J4"/>
<feature type="compositionally biased region" description="Basic and acidic residues" evidence="1">
    <location>
        <begin position="61"/>
        <end position="72"/>
    </location>
</feature>
<feature type="compositionally biased region" description="Polar residues" evidence="1">
    <location>
        <begin position="50"/>
        <end position="60"/>
    </location>
</feature>
<organism evidence="2 3">
    <name type="scientific">Meloidogyne javanica</name>
    <name type="common">Root-knot nematode worm</name>
    <dbReference type="NCBI Taxonomy" id="6303"/>
    <lineage>
        <taxon>Eukaryota</taxon>
        <taxon>Metazoa</taxon>
        <taxon>Ecdysozoa</taxon>
        <taxon>Nematoda</taxon>
        <taxon>Chromadorea</taxon>
        <taxon>Rhabditida</taxon>
        <taxon>Tylenchina</taxon>
        <taxon>Tylenchomorpha</taxon>
        <taxon>Tylenchoidea</taxon>
        <taxon>Meloidogynidae</taxon>
        <taxon>Meloidogyninae</taxon>
        <taxon>Meloidogyne</taxon>
        <taxon>Meloidogyne incognita group</taxon>
    </lineage>
</organism>
<protein>
    <submittedName>
        <fullName evidence="3">Uncharacterized protein</fullName>
    </submittedName>
</protein>
<feature type="region of interest" description="Disordered" evidence="1">
    <location>
        <begin position="48"/>
        <end position="72"/>
    </location>
</feature>